<evidence type="ECO:0000256" key="1">
    <source>
        <dbReference type="SAM" id="Phobius"/>
    </source>
</evidence>
<feature type="transmembrane region" description="Helical" evidence="1">
    <location>
        <begin position="52"/>
        <end position="73"/>
    </location>
</feature>
<name>A0ABY9RS86_9ACTN</name>
<dbReference type="EMBL" id="CP133762">
    <property type="protein sequence ID" value="WMX44810.1"/>
    <property type="molecule type" value="Genomic_DNA"/>
</dbReference>
<evidence type="ECO:0000313" key="2">
    <source>
        <dbReference type="EMBL" id="WMX44810.1"/>
    </source>
</evidence>
<reference evidence="2 3" key="1">
    <citation type="submission" date="2023-09" db="EMBL/GenBank/DDBJ databases">
        <title>Complete genome of Streptomyces roseicoloratus T14.</title>
        <authorList>
            <person name="Bashizi T."/>
            <person name="Kim M.-J."/>
            <person name="Lee G."/>
            <person name="Tagele S.B."/>
            <person name="Shin J.-H."/>
        </authorList>
    </citation>
    <scope>NUCLEOTIDE SEQUENCE [LARGE SCALE GENOMIC DNA]</scope>
    <source>
        <strain evidence="2 3">T14</strain>
    </source>
</reference>
<gene>
    <name evidence="2" type="ORF">RGF97_08020</name>
</gene>
<accession>A0ABY9RS86</accession>
<keyword evidence="1" id="KW-0472">Membrane</keyword>
<proteinExistence type="predicted"/>
<keyword evidence="1" id="KW-0812">Transmembrane</keyword>
<dbReference type="RefSeq" id="WP_309548212.1">
    <property type="nucleotide sequence ID" value="NZ_CP133762.1"/>
</dbReference>
<protein>
    <recommendedName>
        <fullName evidence="4">DUF4190 domain-containing protein</fullName>
    </recommendedName>
</protein>
<keyword evidence="1" id="KW-1133">Transmembrane helix</keyword>
<dbReference type="Proteomes" id="UP001250858">
    <property type="component" value="Chromosome"/>
</dbReference>
<evidence type="ECO:0008006" key="4">
    <source>
        <dbReference type="Google" id="ProtNLM"/>
    </source>
</evidence>
<organism evidence="2 3">
    <name type="scientific">Streptomyces roseicoloratus</name>
    <dbReference type="NCBI Taxonomy" id="2508722"/>
    <lineage>
        <taxon>Bacteria</taxon>
        <taxon>Bacillati</taxon>
        <taxon>Actinomycetota</taxon>
        <taxon>Actinomycetes</taxon>
        <taxon>Kitasatosporales</taxon>
        <taxon>Streptomycetaceae</taxon>
        <taxon>Streptomyces</taxon>
    </lineage>
</organism>
<sequence>MILGIVGVVLAFCSYGILGLILGGLALIFGILGKKRADRGEAGHRGQAIAGIVLGAIGLVLGVAGIALIIYIATHVDEWEKSGRDDPWGTSLVVETRR</sequence>
<evidence type="ECO:0000313" key="3">
    <source>
        <dbReference type="Proteomes" id="UP001250858"/>
    </source>
</evidence>
<feature type="transmembrane region" description="Helical" evidence="1">
    <location>
        <begin position="6"/>
        <end position="32"/>
    </location>
</feature>
<keyword evidence="3" id="KW-1185">Reference proteome</keyword>